<evidence type="ECO:0000256" key="4">
    <source>
        <dbReference type="ARBA" id="ARBA00022692"/>
    </source>
</evidence>
<comment type="caution">
    <text evidence="9">The sequence shown here is derived from an EMBL/GenBank/DDBJ whole genome shotgun (WGS) entry which is preliminary data.</text>
</comment>
<dbReference type="InterPro" id="IPR001173">
    <property type="entry name" value="Glyco_trans_2-like"/>
</dbReference>
<evidence type="ECO:0000259" key="8">
    <source>
        <dbReference type="Pfam" id="PF13632"/>
    </source>
</evidence>
<dbReference type="PANTHER" id="PTHR43867:SF2">
    <property type="entry name" value="CELLULOSE SYNTHASE CATALYTIC SUBUNIT A [UDP-FORMING]"/>
    <property type="match status" value="1"/>
</dbReference>
<evidence type="ECO:0000313" key="9">
    <source>
        <dbReference type="EMBL" id="KKN63315.1"/>
    </source>
</evidence>
<feature type="transmembrane region" description="Helical" evidence="7">
    <location>
        <begin position="421"/>
        <end position="444"/>
    </location>
</feature>
<evidence type="ECO:0000256" key="2">
    <source>
        <dbReference type="ARBA" id="ARBA00022676"/>
    </source>
</evidence>
<dbReference type="AlphaFoldDB" id="A0A0F9S3E1"/>
<dbReference type="GO" id="GO:0016020">
    <property type="term" value="C:membrane"/>
    <property type="evidence" value="ECO:0007669"/>
    <property type="project" value="UniProtKB-SubCell"/>
</dbReference>
<evidence type="ECO:0000256" key="5">
    <source>
        <dbReference type="ARBA" id="ARBA00022989"/>
    </source>
</evidence>
<keyword evidence="5 7" id="KW-1133">Transmembrane helix</keyword>
<accession>A0A0F9S3E1</accession>
<keyword evidence="2" id="KW-0328">Glycosyltransferase</keyword>
<gene>
    <name evidence="9" type="ORF">LCGC14_0503210</name>
</gene>
<feature type="transmembrane region" description="Helical" evidence="7">
    <location>
        <begin position="377"/>
        <end position="400"/>
    </location>
</feature>
<keyword evidence="3" id="KW-0808">Transferase</keyword>
<feature type="domain" description="Glycosyltransferase 2-like" evidence="8">
    <location>
        <begin position="180"/>
        <end position="431"/>
    </location>
</feature>
<organism evidence="9">
    <name type="scientific">marine sediment metagenome</name>
    <dbReference type="NCBI Taxonomy" id="412755"/>
    <lineage>
        <taxon>unclassified sequences</taxon>
        <taxon>metagenomes</taxon>
        <taxon>ecological metagenomes</taxon>
    </lineage>
</organism>
<evidence type="ECO:0000256" key="3">
    <source>
        <dbReference type="ARBA" id="ARBA00022679"/>
    </source>
</evidence>
<evidence type="ECO:0000256" key="7">
    <source>
        <dbReference type="SAM" id="Phobius"/>
    </source>
</evidence>
<dbReference type="GO" id="GO:0016757">
    <property type="term" value="F:glycosyltransferase activity"/>
    <property type="evidence" value="ECO:0007669"/>
    <property type="project" value="UniProtKB-KW"/>
</dbReference>
<dbReference type="EMBL" id="LAZR01000594">
    <property type="protein sequence ID" value="KKN63315.1"/>
    <property type="molecule type" value="Genomic_DNA"/>
</dbReference>
<feature type="transmembrane region" description="Helical" evidence="7">
    <location>
        <begin position="20"/>
        <end position="39"/>
    </location>
</feature>
<keyword evidence="4 7" id="KW-0812">Transmembrane</keyword>
<dbReference type="SUPFAM" id="SSF53448">
    <property type="entry name" value="Nucleotide-diphospho-sugar transferases"/>
    <property type="match status" value="1"/>
</dbReference>
<evidence type="ECO:0000256" key="1">
    <source>
        <dbReference type="ARBA" id="ARBA00004141"/>
    </source>
</evidence>
<feature type="transmembrane region" description="Helical" evidence="7">
    <location>
        <begin position="342"/>
        <end position="365"/>
    </location>
</feature>
<proteinExistence type="predicted"/>
<comment type="subcellular location">
    <subcellularLocation>
        <location evidence="1">Membrane</location>
        <topology evidence="1">Multi-pass membrane protein</topology>
    </subcellularLocation>
</comment>
<dbReference type="Gene3D" id="3.90.550.10">
    <property type="entry name" value="Spore Coat Polysaccharide Biosynthesis Protein SpsA, Chain A"/>
    <property type="match status" value="1"/>
</dbReference>
<reference evidence="9" key="1">
    <citation type="journal article" date="2015" name="Nature">
        <title>Complex archaea that bridge the gap between prokaryotes and eukaryotes.</title>
        <authorList>
            <person name="Spang A."/>
            <person name="Saw J.H."/>
            <person name="Jorgensen S.L."/>
            <person name="Zaremba-Niedzwiedzka K."/>
            <person name="Martijn J."/>
            <person name="Lind A.E."/>
            <person name="van Eijk R."/>
            <person name="Schleper C."/>
            <person name="Guy L."/>
            <person name="Ettema T.J."/>
        </authorList>
    </citation>
    <scope>NUCLEOTIDE SEQUENCE</scope>
</reference>
<dbReference type="InterPro" id="IPR050321">
    <property type="entry name" value="Glycosyltr_2/OpgH_subfam"/>
</dbReference>
<sequence length="502" mass="57573">MNQIVFDVVFVLGFFLSQGLYLLSLLTVVYLLCLPVNWVDEREAETFTPEEMPYIVLFYPVLKELESIMRTTMLSLARIDYPAHRFRVVAIPNVNDVETVASLRRIAETFPFLQIVEVPPTIDSTWDVVWNSWDTTEKAYWWHQGSRAGLRELPPKKTRQLIYAFYTIADELAGGEDFLVNYIDADSCPPPNHFKAAASGIRHFDVLQAQNIAGNLNMSMAASWHAFDHMAWDGFLWPHLSANGRQPFWVLGKGLFFKASDLVELGGFHPWITIEDPEVGMRFWVNGRRLGVIRSPLIEEVPSTLGDGITQRKRWVCGFFQSLGWPLKAMGMNRWQRIKARINFVPCLLLTANCIGFPFAAWTVWAEIEGYNPLPLWSAGLSGFNVVTFLLLLGAIYVTTWRRSRLVMPDRLARLWYFVRVNPLSLLFWWLFWAIPLAIGYGMFRRDGGLVWERTVKNNANHKLVRNQQLAVIRMGGKMATPSLANDGEPAIAGDIDRRRRR</sequence>
<dbReference type="PANTHER" id="PTHR43867">
    <property type="entry name" value="CELLULOSE SYNTHASE CATALYTIC SUBUNIT A [UDP-FORMING]"/>
    <property type="match status" value="1"/>
</dbReference>
<name>A0A0F9S3E1_9ZZZZ</name>
<evidence type="ECO:0000256" key="6">
    <source>
        <dbReference type="ARBA" id="ARBA00023136"/>
    </source>
</evidence>
<protein>
    <recommendedName>
        <fullName evidence="8">Glycosyltransferase 2-like domain-containing protein</fullName>
    </recommendedName>
</protein>
<keyword evidence="6 7" id="KW-0472">Membrane</keyword>
<dbReference type="Pfam" id="PF13632">
    <property type="entry name" value="Glyco_trans_2_3"/>
    <property type="match status" value="1"/>
</dbReference>
<dbReference type="InterPro" id="IPR029044">
    <property type="entry name" value="Nucleotide-diphossugar_trans"/>
</dbReference>